<dbReference type="InterPro" id="IPR016188">
    <property type="entry name" value="PurM-like_N"/>
</dbReference>
<name>A0ABP1FJQ8_9CHLO</name>
<organism evidence="8 9">
    <name type="scientific">Coccomyxa viridis</name>
    <dbReference type="NCBI Taxonomy" id="1274662"/>
    <lineage>
        <taxon>Eukaryota</taxon>
        <taxon>Viridiplantae</taxon>
        <taxon>Chlorophyta</taxon>
        <taxon>core chlorophytes</taxon>
        <taxon>Trebouxiophyceae</taxon>
        <taxon>Trebouxiophyceae incertae sedis</taxon>
        <taxon>Coccomyxaceae</taxon>
        <taxon>Coccomyxa</taxon>
    </lineage>
</organism>
<dbReference type="SUPFAM" id="SSF56042">
    <property type="entry name" value="PurM C-terminal domain-like"/>
    <property type="match status" value="1"/>
</dbReference>
<dbReference type="EMBL" id="CAXHTA020000002">
    <property type="protein sequence ID" value="CAL5219126.1"/>
    <property type="molecule type" value="Genomic_DNA"/>
</dbReference>
<feature type="domain" description="PurM-like N-terminal" evidence="6">
    <location>
        <begin position="15"/>
        <end position="123"/>
    </location>
</feature>
<evidence type="ECO:0000313" key="8">
    <source>
        <dbReference type="EMBL" id="CAL5219126.1"/>
    </source>
</evidence>
<keyword evidence="4" id="KW-0547">Nucleotide-binding</keyword>
<evidence type="ECO:0000256" key="2">
    <source>
        <dbReference type="ARBA" id="ARBA00013047"/>
    </source>
</evidence>
<dbReference type="PANTHER" id="PTHR10520:SF12">
    <property type="entry name" value="TRIFUNCTIONAL PURINE BIOSYNTHETIC PROTEIN ADENOSINE-3"/>
    <property type="match status" value="1"/>
</dbReference>
<dbReference type="Pfam" id="PF00586">
    <property type="entry name" value="AIRS"/>
    <property type="match status" value="1"/>
</dbReference>
<dbReference type="HAMAP" id="MF_00741">
    <property type="entry name" value="AIRS"/>
    <property type="match status" value="1"/>
</dbReference>
<feature type="domain" description="PurM-like C-terminal" evidence="7">
    <location>
        <begin position="135"/>
        <end position="299"/>
    </location>
</feature>
<dbReference type="CDD" id="cd02196">
    <property type="entry name" value="PurM"/>
    <property type="match status" value="1"/>
</dbReference>
<dbReference type="EC" id="6.3.3.1" evidence="2"/>
<dbReference type="Pfam" id="PF02769">
    <property type="entry name" value="AIRS_C"/>
    <property type="match status" value="1"/>
</dbReference>
<dbReference type="InterPro" id="IPR036676">
    <property type="entry name" value="PurM-like_C_sf"/>
</dbReference>
<reference evidence="8 9" key="1">
    <citation type="submission" date="2024-06" db="EMBL/GenBank/DDBJ databases">
        <authorList>
            <person name="Kraege A."/>
            <person name="Thomma B."/>
        </authorList>
    </citation>
    <scope>NUCLEOTIDE SEQUENCE [LARGE SCALE GENOMIC DNA]</scope>
</reference>
<comment type="pathway">
    <text evidence="1">Purine metabolism; IMP biosynthesis via de novo pathway; 5-amino-1-(5-phospho-D-ribosyl)imidazole from N(2)-formyl-N(1)-(5-phospho-D-ribosyl)glycinamide: step 2/2.</text>
</comment>
<dbReference type="PANTHER" id="PTHR10520">
    <property type="entry name" value="TRIFUNCTIONAL PURINE BIOSYNTHETIC PROTEIN ADENOSINE-3-RELATED"/>
    <property type="match status" value="1"/>
</dbReference>
<dbReference type="Gene3D" id="3.90.650.10">
    <property type="entry name" value="PurM-like C-terminal domain"/>
    <property type="match status" value="1"/>
</dbReference>
<gene>
    <name evidence="8" type="primary">g900</name>
    <name evidence="8" type="ORF">VP750_LOCUS785</name>
</gene>
<evidence type="ECO:0000256" key="3">
    <source>
        <dbReference type="ARBA" id="ARBA00022598"/>
    </source>
</evidence>
<accession>A0ABP1FJQ8</accession>
<dbReference type="Proteomes" id="UP001497392">
    <property type="component" value="Unassembled WGS sequence"/>
</dbReference>
<keyword evidence="3" id="KW-0436">Ligase</keyword>
<evidence type="ECO:0000259" key="6">
    <source>
        <dbReference type="Pfam" id="PF00586"/>
    </source>
</evidence>
<protein>
    <recommendedName>
        <fullName evidence="2">phosphoribosylformylglycinamidine cyclo-ligase</fullName>
        <ecNumber evidence="2">6.3.3.1</ecNumber>
    </recommendedName>
</protein>
<evidence type="ECO:0000259" key="7">
    <source>
        <dbReference type="Pfam" id="PF02769"/>
    </source>
</evidence>
<dbReference type="NCBIfam" id="TIGR00878">
    <property type="entry name" value="purM"/>
    <property type="match status" value="1"/>
</dbReference>
<comment type="caution">
    <text evidence="8">The sequence shown here is derived from an EMBL/GenBank/DDBJ whole genome shotgun (WGS) entry which is preliminary data.</text>
</comment>
<dbReference type="InterPro" id="IPR004733">
    <property type="entry name" value="PurM_cligase"/>
</dbReference>
<proteinExistence type="inferred from homology"/>
<dbReference type="InterPro" id="IPR010918">
    <property type="entry name" value="PurM-like_C_dom"/>
</dbReference>
<evidence type="ECO:0000256" key="5">
    <source>
        <dbReference type="ARBA" id="ARBA00022840"/>
    </source>
</evidence>
<evidence type="ECO:0000313" key="9">
    <source>
        <dbReference type="Proteomes" id="UP001497392"/>
    </source>
</evidence>
<keyword evidence="9" id="KW-1185">Reference proteome</keyword>
<evidence type="ECO:0000256" key="4">
    <source>
        <dbReference type="ARBA" id="ARBA00022741"/>
    </source>
</evidence>
<sequence length="301" mass="31873">MNPNIGGFSGMVPFGDSFLVAGTDGVGTKLKLAFDLGKHDTIGIDLVAMSVNDIITSGAKPLFFLDYFATGKLDVDTAEAVVKGIVEGCRQSDCILLGGETAEMPGFYKEGEYDVAGFAVGAVKQDAVIDGSRIQEGDALIGFASSGVHSNGFSLVRKILEVSGTSLADQVPWESSESFGDALLAPTELYVKRLLSLIDTVDVKGVVHITGGGFPENIPRIVPKGKDLGFRIQKSAWSVPPLFQWLQEAGNVEESEMFRTFNMGVGMLVVVETGSVDAALSHDPQAFYLGEIVSGRGVDLV</sequence>
<keyword evidence="5" id="KW-0067">ATP-binding</keyword>
<dbReference type="Gene3D" id="3.30.1330.10">
    <property type="entry name" value="PurM-like, N-terminal domain"/>
    <property type="match status" value="1"/>
</dbReference>
<evidence type="ECO:0000256" key="1">
    <source>
        <dbReference type="ARBA" id="ARBA00004686"/>
    </source>
</evidence>
<dbReference type="SUPFAM" id="SSF55326">
    <property type="entry name" value="PurM N-terminal domain-like"/>
    <property type="match status" value="1"/>
</dbReference>
<dbReference type="InterPro" id="IPR036921">
    <property type="entry name" value="PurM-like_N_sf"/>
</dbReference>